<keyword evidence="7" id="KW-1185">Reference proteome</keyword>
<evidence type="ECO:0000256" key="2">
    <source>
        <dbReference type="ARBA" id="ARBA00023125"/>
    </source>
</evidence>
<dbReference type="SMART" id="SM00346">
    <property type="entry name" value="HTH_ICLR"/>
    <property type="match status" value="1"/>
</dbReference>
<evidence type="ECO:0000313" key="6">
    <source>
        <dbReference type="EMBL" id="TYB83261.1"/>
    </source>
</evidence>
<dbReference type="InterPro" id="IPR005471">
    <property type="entry name" value="Tscrpt_reg_IclR_N"/>
</dbReference>
<evidence type="ECO:0000259" key="5">
    <source>
        <dbReference type="PROSITE" id="PS51078"/>
    </source>
</evidence>
<keyword evidence="1" id="KW-0805">Transcription regulation</keyword>
<dbReference type="Gene3D" id="1.10.10.10">
    <property type="entry name" value="Winged helix-like DNA-binding domain superfamily/Winged helix DNA-binding domain"/>
    <property type="match status" value="1"/>
</dbReference>
<organism evidence="6 7">
    <name type="scientific">Maritimibacter fusiformis</name>
    <dbReference type="NCBI Taxonomy" id="2603819"/>
    <lineage>
        <taxon>Bacteria</taxon>
        <taxon>Pseudomonadati</taxon>
        <taxon>Pseudomonadota</taxon>
        <taxon>Alphaproteobacteria</taxon>
        <taxon>Rhodobacterales</taxon>
        <taxon>Roseobacteraceae</taxon>
        <taxon>Maritimibacter</taxon>
    </lineage>
</organism>
<sequence length="269" mass="28582">MSDEQKKYTAPALEKGLDIIELLSGEEIGLSLSDIARALSRSVGEIFRMLAVLEARGYVAQDSATGRYVLTTFLFELAHKLPIVRRLTSIAGPRMRTLASEIRQSVHLGLIAGNEVLVVGQVDSPSNNVMSVRLGAKIELWNASSGRVILAFLPPERVDELLTTVPLPQGVTRAGLEAEFAKIREIGHEVRDSFVVRGVVNISAPVFDHSGTPAAALTVPHIERVGDPVGFATCVEKVVQAARELSVALGAGGSGVSPAPAPPRAPRAT</sequence>
<dbReference type="PROSITE" id="PS51078">
    <property type="entry name" value="ICLR_ED"/>
    <property type="match status" value="1"/>
</dbReference>
<comment type="caution">
    <text evidence="6">The sequence shown here is derived from an EMBL/GenBank/DDBJ whole genome shotgun (WGS) entry which is preliminary data.</text>
</comment>
<evidence type="ECO:0000256" key="3">
    <source>
        <dbReference type="ARBA" id="ARBA00023163"/>
    </source>
</evidence>
<dbReference type="SUPFAM" id="SSF55781">
    <property type="entry name" value="GAF domain-like"/>
    <property type="match status" value="1"/>
</dbReference>
<protein>
    <submittedName>
        <fullName evidence="6">IclR family transcriptional regulator</fullName>
    </submittedName>
</protein>
<accession>A0A5D0RRW3</accession>
<proteinExistence type="predicted"/>
<reference evidence="6 7" key="1">
    <citation type="submission" date="2019-08" db="EMBL/GenBank/DDBJ databases">
        <title>Identification of a novel species of the genus Boseongicola.</title>
        <authorList>
            <person name="Zhang X.-Q."/>
        </authorList>
    </citation>
    <scope>NUCLEOTIDE SEQUENCE [LARGE SCALE GENOMIC DNA]</scope>
    <source>
        <strain evidence="6 7">HY14</strain>
    </source>
</reference>
<keyword evidence="3" id="KW-0804">Transcription</keyword>
<dbReference type="SUPFAM" id="SSF46785">
    <property type="entry name" value="Winged helix' DNA-binding domain"/>
    <property type="match status" value="1"/>
</dbReference>
<dbReference type="Gene3D" id="3.30.450.40">
    <property type="match status" value="1"/>
</dbReference>
<dbReference type="InterPro" id="IPR036388">
    <property type="entry name" value="WH-like_DNA-bd_sf"/>
</dbReference>
<dbReference type="EMBL" id="VSIY01000003">
    <property type="protein sequence ID" value="TYB83261.1"/>
    <property type="molecule type" value="Genomic_DNA"/>
</dbReference>
<dbReference type="AlphaFoldDB" id="A0A5D0RRW3"/>
<feature type="domain" description="IclR-ED" evidence="5">
    <location>
        <begin position="73"/>
        <end position="251"/>
    </location>
</feature>
<evidence type="ECO:0000259" key="4">
    <source>
        <dbReference type="PROSITE" id="PS51077"/>
    </source>
</evidence>
<dbReference type="InterPro" id="IPR029016">
    <property type="entry name" value="GAF-like_dom_sf"/>
</dbReference>
<gene>
    <name evidence="6" type="ORF">FVF75_03535</name>
</gene>
<dbReference type="Pfam" id="PF01614">
    <property type="entry name" value="IclR_C"/>
    <property type="match status" value="1"/>
</dbReference>
<dbReference type="PROSITE" id="PS51077">
    <property type="entry name" value="HTH_ICLR"/>
    <property type="match status" value="1"/>
</dbReference>
<feature type="domain" description="HTH iclR-type" evidence="4">
    <location>
        <begin position="10"/>
        <end position="72"/>
    </location>
</feature>
<dbReference type="Pfam" id="PF09339">
    <property type="entry name" value="HTH_IclR"/>
    <property type="match status" value="1"/>
</dbReference>
<dbReference type="InterPro" id="IPR036390">
    <property type="entry name" value="WH_DNA-bd_sf"/>
</dbReference>
<dbReference type="PANTHER" id="PTHR30136">
    <property type="entry name" value="HELIX-TURN-HELIX TRANSCRIPTIONAL REGULATOR, ICLR FAMILY"/>
    <property type="match status" value="1"/>
</dbReference>
<keyword evidence="2" id="KW-0238">DNA-binding</keyword>
<dbReference type="GO" id="GO:0003700">
    <property type="term" value="F:DNA-binding transcription factor activity"/>
    <property type="evidence" value="ECO:0007669"/>
    <property type="project" value="TreeGrafter"/>
</dbReference>
<dbReference type="Proteomes" id="UP000322080">
    <property type="component" value="Unassembled WGS sequence"/>
</dbReference>
<name>A0A5D0RRW3_9RHOB</name>
<dbReference type="PANTHER" id="PTHR30136:SF7">
    <property type="entry name" value="HTH-TYPE TRANSCRIPTIONAL REGULATOR KDGR-RELATED"/>
    <property type="match status" value="1"/>
</dbReference>
<dbReference type="InterPro" id="IPR050707">
    <property type="entry name" value="HTH_MetabolicPath_Reg"/>
</dbReference>
<dbReference type="GO" id="GO:0045892">
    <property type="term" value="P:negative regulation of DNA-templated transcription"/>
    <property type="evidence" value="ECO:0007669"/>
    <property type="project" value="TreeGrafter"/>
</dbReference>
<evidence type="ECO:0000313" key="7">
    <source>
        <dbReference type="Proteomes" id="UP000322080"/>
    </source>
</evidence>
<dbReference type="RefSeq" id="WP_148376351.1">
    <property type="nucleotide sequence ID" value="NZ_VSIY01000003.1"/>
</dbReference>
<evidence type="ECO:0000256" key="1">
    <source>
        <dbReference type="ARBA" id="ARBA00023015"/>
    </source>
</evidence>
<dbReference type="InterPro" id="IPR014757">
    <property type="entry name" value="Tscrpt_reg_IclR_C"/>
</dbReference>
<dbReference type="GO" id="GO:0003677">
    <property type="term" value="F:DNA binding"/>
    <property type="evidence" value="ECO:0007669"/>
    <property type="project" value="UniProtKB-KW"/>
</dbReference>